<dbReference type="PROSITE" id="PS50011">
    <property type="entry name" value="PROTEIN_KINASE_DOM"/>
    <property type="match status" value="1"/>
</dbReference>
<reference evidence="16" key="1">
    <citation type="journal article" date="2021" name="Nat. Commun.">
        <title>Genomic analyses provide insights into spinach domestication and the genetic basis of agronomic traits.</title>
        <authorList>
            <person name="Cai X."/>
            <person name="Sun X."/>
            <person name="Xu C."/>
            <person name="Sun H."/>
            <person name="Wang X."/>
            <person name="Ge C."/>
            <person name="Zhang Z."/>
            <person name="Wang Q."/>
            <person name="Fei Z."/>
            <person name="Jiao C."/>
            <person name="Wang Q."/>
        </authorList>
    </citation>
    <scope>NUCLEOTIDE SEQUENCE [LARGE SCALE GENOMIC DNA]</scope>
    <source>
        <strain evidence="16">cv. Varoflay</strain>
    </source>
</reference>
<keyword evidence="2" id="KW-0597">Phosphoprotein</keyword>
<keyword evidence="7 12" id="KW-0547">Nucleotide-binding</keyword>
<dbReference type="FunFam" id="3.80.10.10:FF:000234">
    <property type="entry name" value="Probable inactive receptor kinase RLK902"/>
    <property type="match status" value="1"/>
</dbReference>
<evidence type="ECO:0000256" key="12">
    <source>
        <dbReference type="PROSITE-ProRule" id="PRU10141"/>
    </source>
</evidence>
<dbReference type="SUPFAM" id="SSF56112">
    <property type="entry name" value="Protein kinase-like (PK-like)"/>
    <property type="match status" value="1"/>
</dbReference>
<dbReference type="GO" id="GO:0005524">
    <property type="term" value="F:ATP binding"/>
    <property type="evidence" value="ECO:0007669"/>
    <property type="project" value="UniProtKB-UniRule"/>
</dbReference>
<evidence type="ECO:0000256" key="10">
    <source>
        <dbReference type="ARBA" id="ARBA00023136"/>
    </source>
</evidence>
<dbReference type="InterPro" id="IPR050994">
    <property type="entry name" value="At_inactive_RLKs"/>
</dbReference>
<dbReference type="Pfam" id="PF00560">
    <property type="entry name" value="LRR_1"/>
    <property type="match status" value="1"/>
</dbReference>
<keyword evidence="16" id="KW-1185">Reference proteome</keyword>
<dbReference type="SUPFAM" id="SSF52058">
    <property type="entry name" value="L domain-like"/>
    <property type="match status" value="1"/>
</dbReference>
<evidence type="ECO:0000256" key="9">
    <source>
        <dbReference type="ARBA" id="ARBA00022989"/>
    </source>
</evidence>
<keyword evidence="11 17" id="KW-0675">Receptor</keyword>
<dbReference type="InterPro" id="IPR001611">
    <property type="entry name" value="Leu-rich_rpt"/>
</dbReference>
<feature type="transmembrane region" description="Helical" evidence="13">
    <location>
        <begin position="250"/>
        <end position="273"/>
    </location>
</feature>
<keyword evidence="8 12" id="KW-0067">ATP-binding</keyword>
<dbReference type="Pfam" id="PF00069">
    <property type="entry name" value="Pkinase"/>
    <property type="match status" value="1"/>
</dbReference>
<reference evidence="17" key="2">
    <citation type="submission" date="2025-08" db="UniProtKB">
        <authorList>
            <consortium name="RefSeq"/>
        </authorList>
    </citation>
    <scope>IDENTIFICATION</scope>
    <source>
        <tissue evidence="17">Leaf</tissue>
    </source>
</reference>
<evidence type="ECO:0000256" key="7">
    <source>
        <dbReference type="ARBA" id="ARBA00022741"/>
    </source>
</evidence>
<keyword evidence="17" id="KW-0418">Kinase</keyword>
<keyword evidence="9 13" id="KW-1133">Transmembrane helix</keyword>
<feature type="signal peptide" evidence="14">
    <location>
        <begin position="1"/>
        <end position="24"/>
    </location>
</feature>
<dbReference type="Pfam" id="PF08263">
    <property type="entry name" value="LRRNT_2"/>
    <property type="match status" value="1"/>
</dbReference>
<evidence type="ECO:0000256" key="3">
    <source>
        <dbReference type="ARBA" id="ARBA00022614"/>
    </source>
</evidence>
<dbReference type="Gene3D" id="1.10.510.10">
    <property type="entry name" value="Transferase(Phosphotransferase) domain 1"/>
    <property type="match status" value="1"/>
</dbReference>
<protein>
    <submittedName>
        <fullName evidence="17">Probable inactive receptor kinase At1g48480</fullName>
    </submittedName>
</protein>
<keyword evidence="5 14" id="KW-0732">Signal</keyword>
<keyword evidence="3" id="KW-0433">Leucine-rich repeat</keyword>
<dbReference type="InterPro" id="IPR000719">
    <property type="entry name" value="Prot_kinase_dom"/>
</dbReference>
<name>A0A9R0K0P7_SPIOL</name>
<evidence type="ECO:0000313" key="17">
    <source>
        <dbReference type="RefSeq" id="XP_021853335.1"/>
    </source>
</evidence>
<evidence type="ECO:0000256" key="6">
    <source>
        <dbReference type="ARBA" id="ARBA00022737"/>
    </source>
</evidence>
<feature type="binding site" evidence="12">
    <location>
        <position position="391"/>
    </location>
    <ligand>
        <name>ATP</name>
        <dbReference type="ChEBI" id="CHEBI:30616"/>
    </ligand>
</feature>
<gene>
    <name evidence="17" type="primary">LOC110792791</name>
</gene>
<dbReference type="GeneID" id="110792791"/>
<sequence>MRRKITVHFLVFLLVIIVIPTALSDLSSSRSALLSLSSAVGGRTLLWNTTSNSNPCSWSGVQCKNDAVLGLHLPGFSLSGEIPSGVFAKLTTLKTLSLRFNELSGNLPSDLGLCSELRNVYLQDNKFGGEIPEFFSGLKNLVRLNLANNNFSGEVPRTLRNLSRLKTLYLQENNLSGFLPELKLKLDQFNVSDNNLNGSIPVSVSSMPVTAFQGNKLCGKPLQICPGLAAGTGILTGEQRRRKKGLSGGAIAGIVIGAVVAFALILMIIVFICGKKRSKRNDAVDLASINKQLGYDIPEDKPPAGGVEHGGYGGGYSASAVAMATTNGSAKAEEMNVGGVTKKLVFFGNGIGGKMFDLEELLRASAEVLGKGTFGTAYKAVLEMGTVVAVKRLKDVILGEVEFKEKIEAVGAMEHENLVPLRAYYFSRDEKLLVFDYMPMGSLSAFLHGNKGAGRTPLNWELRSSIALGVARGITYLHSKGSNVSHGNIKSSNVLLTKLYEPRMSDFGLAQLVGPSSTPTRVNGYRAPEVTEPRKISQKADVYSFGVLLLELLTGKVPTHTLLNEEGVDLPRWVQSIVKDDWASEVFDLELLRYQHAEEEMVQLLQLAVDCAAQYPDSRPSMVEVTSRIEELCSPSIKEISDPTTTTFIDADDGSSH</sequence>
<keyword evidence="6" id="KW-0677">Repeat</keyword>
<evidence type="ECO:0000256" key="14">
    <source>
        <dbReference type="SAM" id="SignalP"/>
    </source>
</evidence>
<dbReference type="PROSITE" id="PS00107">
    <property type="entry name" value="PROTEIN_KINASE_ATP"/>
    <property type="match status" value="1"/>
</dbReference>
<dbReference type="InterPro" id="IPR013210">
    <property type="entry name" value="LRR_N_plant-typ"/>
</dbReference>
<evidence type="ECO:0000256" key="13">
    <source>
        <dbReference type="SAM" id="Phobius"/>
    </source>
</evidence>
<keyword evidence="4 13" id="KW-0812">Transmembrane</keyword>
<feature type="chain" id="PRO_5040132761" evidence="14">
    <location>
        <begin position="25"/>
        <end position="657"/>
    </location>
</feature>
<feature type="domain" description="Protein kinase" evidence="15">
    <location>
        <begin position="363"/>
        <end position="637"/>
    </location>
</feature>
<evidence type="ECO:0000256" key="11">
    <source>
        <dbReference type="ARBA" id="ARBA00023170"/>
    </source>
</evidence>
<evidence type="ECO:0000256" key="5">
    <source>
        <dbReference type="ARBA" id="ARBA00022729"/>
    </source>
</evidence>
<keyword evidence="17" id="KW-0808">Transferase</keyword>
<evidence type="ECO:0000313" key="16">
    <source>
        <dbReference type="Proteomes" id="UP000813463"/>
    </source>
</evidence>
<comment type="subcellular location">
    <subcellularLocation>
        <location evidence="1">Membrane</location>
    </subcellularLocation>
</comment>
<dbReference type="PANTHER" id="PTHR48010:SF76">
    <property type="entry name" value="INACTIVE RECEPTOR KINASE RLK902-RELATED"/>
    <property type="match status" value="1"/>
</dbReference>
<evidence type="ECO:0000256" key="2">
    <source>
        <dbReference type="ARBA" id="ARBA00022553"/>
    </source>
</evidence>
<evidence type="ECO:0000259" key="15">
    <source>
        <dbReference type="PROSITE" id="PS50011"/>
    </source>
</evidence>
<proteinExistence type="predicted"/>
<dbReference type="FunFam" id="3.30.200.20:FF:000307">
    <property type="entry name" value="pollen receptor-like kinase 1"/>
    <property type="match status" value="1"/>
</dbReference>
<dbReference type="GO" id="GO:0004672">
    <property type="term" value="F:protein kinase activity"/>
    <property type="evidence" value="ECO:0007669"/>
    <property type="project" value="InterPro"/>
</dbReference>
<dbReference type="Gene3D" id="3.30.200.20">
    <property type="entry name" value="Phosphorylase Kinase, domain 1"/>
    <property type="match status" value="1"/>
</dbReference>
<evidence type="ECO:0000256" key="1">
    <source>
        <dbReference type="ARBA" id="ARBA00004370"/>
    </source>
</evidence>
<dbReference type="InterPro" id="IPR011009">
    <property type="entry name" value="Kinase-like_dom_sf"/>
</dbReference>
<dbReference type="InterPro" id="IPR017441">
    <property type="entry name" value="Protein_kinase_ATP_BS"/>
</dbReference>
<accession>A0A9R0K0P7</accession>
<dbReference type="Gene3D" id="3.80.10.10">
    <property type="entry name" value="Ribonuclease Inhibitor"/>
    <property type="match status" value="2"/>
</dbReference>
<keyword evidence="10 13" id="KW-0472">Membrane</keyword>
<dbReference type="AlphaFoldDB" id="A0A9R0K0P7"/>
<dbReference type="PANTHER" id="PTHR48010">
    <property type="entry name" value="OS05G0588300 PROTEIN"/>
    <property type="match status" value="1"/>
</dbReference>
<dbReference type="CDD" id="cd14066">
    <property type="entry name" value="STKc_IRAK"/>
    <property type="match status" value="1"/>
</dbReference>
<dbReference type="FunFam" id="1.10.510.10:FF:000585">
    <property type="entry name" value="Probable inactive receptor kinase At1g48480"/>
    <property type="match status" value="1"/>
</dbReference>
<dbReference type="GO" id="GO:0016020">
    <property type="term" value="C:membrane"/>
    <property type="evidence" value="ECO:0007669"/>
    <property type="project" value="UniProtKB-SubCell"/>
</dbReference>
<dbReference type="Proteomes" id="UP000813463">
    <property type="component" value="Chromosome 2"/>
</dbReference>
<evidence type="ECO:0000256" key="4">
    <source>
        <dbReference type="ARBA" id="ARBA00022692"/>
    </source>
</evidence>
<dbReference type="RefSeq" id="XP_021853335.1">
    <property type="nucleotide sequence ID" value="XM_021997643.2"/>
</dbReference>
<dbReference type="Pfam" id="PF13855">
    <property type="entry name" value="LRR_8"/>
    <property type="match status" value="1"/>
</dbReference>
<dbReference type="OrthoDB" id="652551at2759"/>
<organism evidence="16 17">
    <name type="scientific">Spinacia oleracea</name>
    <name type="common">Spinach</name>
    <dbReference type="NCBI Taxonomy" id="3562"/>
    <lineage>
        <taxon>Eukaryota</taxon>
        <taxon>Viridiplantae</taxon>
        <taxon>Streptophyta</taxon>
        <taxon>Embryophyta</taxon>
        <taxon>Tracheophyta</taxon>
        <taxon>Spermatophyta</taxon>
        <taxon>Magnoliopsida</taxon>
        <taxon>eudicotyledons</taxon>
        <taxon>Gunneridae</taxon>
        <taxon>Pentapetalae</taxon>
        <taxon>Caryophyllales</taxon>
        <taxon>Chenopodiaceae</taxon>
        <taxon>Chenopodioideae</taxon>
        <taxon>Anserineae</taxon>
        <taxon>Spinacia</taxon>
    </lineage>
</organism>
<evidence type="ECO:0000256" key="8">
    <source>
        <dbReference type="ARBA" id="ARBA00022840"/>
    </source>
</evidence>
<dbReference type="KEGG" id="soe:110792791"/>
<dbReference type="InterPro" id="IPR032675">
    <property type="entry name" value="LRR_dom_sf"/>
</dbReference>